<dbReference type="InterPro" id="IPR010095">
    <property type="entry name" value="Cas12f1-like_TNB"/>
</dbReference>
<dbReference type="InterPro" id="IPR001959">
    <property type="entry name" value="Transposase"/>
</dbReference>
<dbReference type="NCBIfam" id="TIGR01766">
    <property type="entry name" value="IS200/IS605 family accessory protein TnpB-like domain"/>
    <property type="match status" value="1"/>
</dbReference>
<accession>A0A6M3M1H8</accession>
<keyword evidence="3" id="KW-0815">Transposition</keyword>
<evidence type="ECO:0000313" key="11">
    <source>
        <dbReference type="EMBL" id="QJA99642.1"/>
    </source>
</evidence>
<proteinExistence type="inferred from homology"/>
<reference evidence="11" key="1">
    <citation type="submission" date="2020-03" db="EMBL/GenBank/DDBJ databases">
        <title>The deep terrestrial virosphere.</title>
        <authorList>
            <person name="Holmfeldt K."/>
            <person name="Nilsson E."/>
            <person name="Simone D."/>
            <person name="Lopez-Fernandez M."/>
            <person name="Wu X."/>
            <person name="de Brujin I."/>
            <person name="Lundin D."/>
            <person name="Andersson A."/>
            <person name="Bertilsson S."/>
            <person name="Dopson M."/>
        </authorList>
    </citation>
    <scope>NUCLEOTIDE SEQUENCE</scope>
    <source>
        <strain evidence="11">MM171A00947</strain>
    </source>
</reference>
<protein>
    <submittedName>
        <fullName evidence="11">Putative transposase</fullName>
    </submittedName>
</protein>
<dbReference type="GO" id="GO:0006310">
    <property type="term" value="P:DNA recombination"/>
    <property type="evidence" value="ECO:0007669"/>
    <property type="project" value="UniProtKB-KW"/>
</dbReference>
<keyword evidence="6" id="KW-0238">DNA-binding</keyword>
<dbReference type="GO" id="GO:0032196">
    <property type="term" value="P:transposition"/>
    <property type="evidence" value="ECO:0007669"/>
    <property type="project" value="UniProtKB-KW"/>
</dbReference>
<evidence type="ECO:0000256" key="2">
    <source>
        <dbReference type="ARBA" id="ARBA00011044"/>
    </source>
</evidence>
<evidence type="ECO:0000259" key="8">
    <source>
        <dbReference type="Pfam" id="PF01385"/>
    </source>
</evidence>
<evidence type="ECO:0000256" key="3">
    <source>
        <dbReference type="ARBA" id="ARBA00022578"/>
    </source>
</evidence>
<dbReference type="GO" id="GO:0046872">
    <property type="term" value="F:metal ion binding"/>
    <property type="evidence" value="ECO:0007669"/>
    <property type="project" value="UniProtKB-KW"/>
</dbReference>
<organism evidence="11">
    <name type="scientific">viral metagenome</name>
    <dbReference type="NCBI Taxonomy" id="1070528"/>
    <lineage>
        <taxon>unclassified sequences</taxon>
        <taxon>metagenomes</taxon>
        <taxon>organismal metagenomes</taxon>
    </lineage>
</organism>
<keyword evidence="5" id="KW-0862">Zinc</keyword>
<dbReference type="Pfam" id="PF12323">
    <property type="entry name" value="HTH_OrfB_IS605"/>
    <property type="match status" value="1"/>
</dbReference>
<dbReference type="EMBL" id="MT143660">
    <property type="protein sequence ID" value="QJA99642.1"/>
    <property type="molecule type" value="Genomic_DNA"/>
</dbReference>
<dbReference type="PANTHER" id="PTHR30405">
    <property type="entry name" value="TRANSPOSASE"/>
    <property type="match status" value="1"/>
</dbReference>
<dbReference type="Pfam" id="PF01385">
    <property type="entry name" value="OrfB_IS605"/>
    <property type="match status" value="1"/>
</dbReference>
<evidence type="ECO:0000256" key="1">
    <source>
        <dbReference type="ARBA" id="ARBA00008761"/>
    </source>
</evidence>
<feature type="domain" description="Probable transposase IS891/IS1136/IS1341" evidence="8">
    <location>
        <begin position="148"/>
        <end position="262"/>
    </location>
</feature>
<comment type="similarity">
    <text evidence="1">In the C-terminal section; belongs to the transposase 35 family.</text>
</comment>
<sequence length="389" mass="44281">MAQHFGSCRFVYNAFLRERIDFYATNKTSEKQGLTYNNTSQMLTDMKKQPDRGWLKDVNSQSLQQSLRRLDVAYHNFFNKRAQFPKFKSKHGKQSFSVPQHFEIDVEQGLLNVPKVTPIKTVFHRPIEGKMKSINISKTTSGKYFAAILCEIEKEVKQKEAGGAIGIDLGLKSFAVTSEGEAIPTPRFFRTSQEKLARLQRLLSRKVKGSSNRNKARVKVARIHEKITNQRKDFLHKLSHRLVSENQAIYAEDLNVRGMVKNHCLAKSIADASWSEFIRQIKYKSEWNGAYFGQIDRFSPSSKRCNACGWINQSLTLSDREWTCQECGKIVSRDFNAAQNILQFGKLSMVGRDTSEPPKRPGRPRAVRRVADLGSRLLLAGGAVTGWTV</sequence>
<name>A0A6M3M1H8_9ZZZZ</name>
<dbReference type="AlphaFoldDB" id="A0A6M3M1H8"/>
<keyword evidence="4" id="KW-0479">Metal-binding</keyword>
<keyword evidence="7" id="KW-0233">DNA recombination</keyword>
<comment type="similarity">
    <text evidence="2">In the N-terminal section; belongs to the transposase 2 family.</text>
</comment>
<gene>
    <name evidence="11" type="ORF">MM171A00947_0014</name>
</gene>
<dbReference type="NCBIfam" id="NF040570">
    <property type="entry name" value="guided_TnpB"/>
    <property type="match status" value="1"/>
</dbReference>
<evidence type="ECO:0000256" key="4">
    <source>
        <dbReference type="ARBA" id="ARBA00022723"/>
    </source>
</evidence>
<dbReference type="PANTHER" id="PTHR30405:SF25">
    <property type="entry name" value="RNA-GUIDED DNA ENDONUCLEASE INSQ-RELATED"/>
    <property type="match status" value="1"/>
</dbReference>
<evidence type="ECO:0000256" key="6">
    <source>
        <dbReference type="ARBA" id="ARBA00023125"/>
    </source>
</evidence>
<evidence type="ECO:0000256" key="5">
    <source>
        <dbReference type="ARBA" id="ARBA00022833"/>
    </source>
</evidence>
<dbReference type="InterPro" id="IPR021027">
    <property type="entry name" value="Transposase_put_HTH"/>
</dbReference>
<dbReference type="GO" id="GO:0003677">
    <property type="term" value="F:DNA binding"/>
    <property type="evidence" value="ECO:0007669"/>
    <property type="project" value="UniProtKB-KW"/>
</dbReference>
<feature type="domain" description="Cas12f1-like TNB" evidence="9">
    <location>
        <begin position="274"/>
        <end position="341"/>
    </location>
</feature>
<evidence type="ECO:0000259" key="10">
    <source>
        <dbReference type="Pfam" id="PF12323"/>
    </source>
</evidence>
<dbReference type="Pfam" id="PF07282">
    <property type="entry name" value="Cas12f1-like_TNB"/>
    <property type="match status" value="1"/>
</dbReference>
<evidence type="ECO:0000259" key="9">
    <source>
        <dbReference type="Pfam" id="PF07282"/>
    </source>
</evidence>
<feature type="domain" description="Transposase putative helix-turn-helix" evidence="10">
    <location>
        <begin position="1"/>
        <end position="27"/>
    </location>
</feature>
<dbReference type="InterPro" id="IPR051399">
    <property type="entry name" value="RNA-guided_DNA_endo/Transpos"/>
</dbReference>
<evidence type="ECO:0000256" key="7">
    <source>
        <dbReference type="ARBA" id="ARBA00023172"/>
    </source>
</evidence>